<comment type="caution">
    <text evidence="3">The sequence shown here is derived from an EMBL/GenBank/DDBJ whole genome shotgun (WGS) entry which is preliminary data.</text>
</comment>
<comment type="similarity">
    <text evidence="1 2">Belongs to the UPF0145 family.</text>
</comment>
<sequence length="108" mass="11709">MLLSTTEELQGFEITDYLGLVHGEVVSGANIMRDVMATVTDFVGGRSAAYEEELQTSRENALRELTDRAQRLGADAVVGLSIDFEVIGGRGAMMMVTTIGTAVRLRKK</sequence>
<accession>A0A933NYH2</accession>
<dbReference type="InterPro" id="IPR002765">
    <property type="entry name" value="UPF0145_YbjQ-like"/>
</dbReference>
<evidence type="ECO:0000313" key="4">
    <source>
        <dbReference type="Proteomes" id="UP000782610"/>
    </source>
</evidence>
<dbReference type="AlphaFoldDB" id="A0A933NYH2"/>
<dbReference type="SUPFAM" id="SSF117782">
    <property type="entry name" value="YbjQ-like"/>
    <property type="match status" value="1"/>
</dbReference>
<dbReference type="EMBL" id="JACRAF010000029">
    <property type="protein sequence ID" value="MBI4922280.1"/>
    <property type="molecule type" value="Genomic_DNA"/>
</dbReference>
<dbReference type="Pfam" id="PF01906">
    <property type="entry name" value="YbjQ_1"/>
    <property type="match status" value="1"/>
</dbReference>
<evidence type="ECO:0000256" key="2">
    <source>
        <dbReference type="HAMAP-Rule" id="MF_00338"/>
    </source>
</evidence>
<protein>
    <recommendedName>
        <fullName evidence="2">UPF0145 protein HY834_11055</fullName>
    </recommendedName>
</protein>
<dbReference type="Gene3D" id="3.30.110.70">
    <property type="entry name" value="Hypothetical protein apc22750. Chain B"/>
    <property type="match status" value="1"/>
</dbReference>
<name>A0A933NYH2_9HYPH</name>
<gene>
    <name evidence="3" type="ORF">HY834_11055</name>
</gene>
<evidence type="ECO:0000256" key="1">
    <source>
        <dbReference type="ARBA" id="ARBA00010751"/>
    </source>
</evidence>
<proteinExistence type="inferred from homology"/>
<dbReference type="Proteomes" id="UP000782610">
    <property type="component" value="Unassembled WGS sequence"/>
</dbReference>
<dbReference type="HAMAP" id="MF_00338">
    <property type="entry name" value="UPF0145"/>
    <property type="match status" value="1"/>
</dbReference>
<dbReference type="PANTHER" id="PTHR34068">
    <property type="entry name" value="UPF0145 PROTEIN YBJQ"/>
    <property type="match status" value="1"/>
</dbReference>
<dbReference type="PANTHER" id="PTHR34068:SF1">
    <property type="entry name" value="UPF0145 PROTEIN YBJQ"/>
    <property type="match status" value="1"/>
</dbReference>
<organism evidence="3 4">
    <name type="scientific">Devosia nanyangense</name>
    <dbReference type="NCBI Taxonomy" id="1228055"/>
    <lineage>
        <taxon>Bacteria</taxon>
        <taxon>Pseudomonadati</taxon>
        <taxon>Pseudomonadota</taxon>
        <taxon>Alphaproteobacteria</taxon>
        <taxon>Hyphomicrobiales</taxon>
        <taxon>Devosiaceae</taxon>
        <taxon>Devosia</taxon>
    </lineage>
</organism>
<evidence type="ECO:0000313" key="3">
    <source>
        <dbReference type="EMBL" id="MBI4922280.1"/>
    </source>
</evidence>
<reference evidence="3" key="1">
    <citation type="submission" date="2020-07" db="EMBL/GenBank/DDBJ databases">
        <title>Huge and variable diversity of episymbiotic CPR bacteria and DPANN archaea in groundwater ecosystems.</title>
        <authorList>
            <person name="He C.Y."/>
            <person name="Keren R."/>
            <person name="Whittaker M."/>
            <person name="Farag I.F."/>
            <person name="Doudna J."/>
            <person name="Cate J.H.D."/>
            <person name="Banfield J.F."/>
        </authorList>
    </citation>
    <scope>NUCLEOTIDE SEQUENCE</scope>
    <source>
        <strain evidence="3">NC_groundwater_1586_Pr3_B-0.1um_66_15</strain>
    </source>
</reference>
<dbReference type="InterPro" id="IPR035439">
    <property type="entry name" value="UPF0145_dom_sf"/>
</dbReference>